<reference evidence="1 2" key="2">
    <citation type="submission" date="2018-11" db="EMBL/GenBank/DDBJ databases">
        <authorList>
            <consortium name="Pathogen Informatics"/>
        </authorList>
    </citation>
    <scope>NUCLEOTIDE SEQUENCE [LARGE SCALE GENOMIC DNA]</scope>
    <source>
        <strain evidence="1 2">NST_G2</strain>
    </source>
</reference>
<reference evidence="3" key="1">
    <citation type="submission" date="2016-06" db="UniProtKB">
        <authorList>
            <consortium name="WormBaseParasite"/>
        </authorList>
    </citation>
    <scope>IDENTIFICATION</scope>
</reference>
<keyword evidence="2" id="KW-1185">Reference proteome</keyword>
<accession>A0A183T909</accession>
<gene>
    <name evidence="1" type="ORF">SSLN_LOCUS12957</name>
</gene>
<proteinExistence type="predicted"/>
<evidence type="ECO:0000313" key="1">
    <source>
        <dbReference type="EMBL" id="VDL99342.1"/>
    </source>
</evidence>
<evidence type="ECO:0000313" key="3">
    <source>
        <dbReference type="WBParaSite" id="SSLN_0001345801-mRNA-1"/>
    </source>
</evidence>
<dbReference type="EMBL" id="UYSU01037673">
    <property type="protein sequence ID" value="VDL99342.1"/>
    <property type="molecule type" value="Genomic_DNA"/>
</dbReference>
<dbReference type="AlphaFoldDB" id="A0A183T909"/>
<name>A0A183T909_SCHSO</name>
<sequence>MRLVNQCLEHQPTAEFTAYAALAHSLTAWAYSVTCASMTTEFTAMSTAPIPHAHPPLMSFSLPLPAPIPRTALPSRFRFLHVDEVTSSCAHFRIGQLPGSDRVRGPAPFPISGVLQSVLTPGPGEGVEQSEVDAAQFYCQYNPARFTVPAPPWSIQWTSSNMTVKLTEPNCRVMIMPASNMDDEITAIHDSDVDGQAITASITTPSGDRENC</sequence>
<protein>
    <submittedName>
        <fullName evidence="3">Ig-like domain-containing protein</fullName>
    </submittedName>
</protein>
<dbReference type="Proteomes" id="UP000275846">
    <property type="component" value="Unassembled WGS sequence"/>
</dbReference>
<organism evidence="3">
    <name type="scientific">Schistocephalus solidus</name>
    <name type="common">Tapeworm</name>
    <dbReference type="NCBI Taxonomy" id="70667"/>
    <lineage>
        <taxon>Eukaryota</taxon>
        <taxon>Metazoa</taxon>
        <taxon>Spiralia</taxon>
        <taxon>Lophotrochozoa</taxon>
        <taxon>Platyhelminthes</taxon>
        <taxon>Cestoda</taxon>
        <taxon>Eucestoda</taxon>
        <taxon>Diphyllobothriidea</taxon>
        <taxon>Diphyllobothriidae</taxon>
        <taxon>Schistocephalus</taxon>
    </lineage>
</organism>
<dbReference type="WBParaSite" id="SSLN_0001345801-mRNA-1">
    <property type="protein sequence ID" value="SSLN_0001345801-mRNA-1"/>
    <property type="gene ID" value="SSLN_0001345801"/>
</dbReference>
<evidence type="ECO:0000313" key="2">
    <source>
        <dbReference type="Proteomes" id="UP000275846"/>
    </source>
</evidence>